<evidence type="ECO:0000313" key="3">
    <source>
        <dbReference type="Proteomes" id="UP000177811"/>
    </source>
</evidence>
<dbReference type="Proteomes" id="UP000177811">
    <property type="component" value="Unassembled WGS sequence"/>
</dbReference>
<evidence type="ECO:0000313" key="2">
    <source>
        <dbReference type="EMBL" id="OHA01891.1"/>
    </source>
</evidence>
<dbReference type="EMBL" id="MHQL01000052">
    <property type="protein sequence ID" value="OHA01891.1"/>
    <property type="molecule type" value="Genomic_DNA"/>
</dbReference>
<reference evidence="2 3" key="1">
    <citation type="journal article" date="2016" name="Nat. Commun.">
        <title>Thousands of microbial genomes shed light on interconnected biogeochemical processes in an aquifer system.</title>
        <authorList>
            <person name="Anantharaman K."/>
            <person name="Brown C.T."/>
            <person name="Hug L.A."/>
            <person name="Sharon I."/>
            <person name="Castelle C.J."/>
            <person name="Probst A.J."/>
            <person name="Thomas B.C."/>
            <person name="Singh A."/>
            <person name="Wilkins M.J."/>
            <person name="Karaoz U."/>
            <person name="Brodie E.L."/>
            <person name="Williams K.H."/>
            <person name="Hubbard S.S."/>
            <person name="Banfield J.F."/>
        </authorList>
    </citation>
    <scope>NUCLEOTIDE SEQUENCE [LARGE SCALE GENOMIC DNA]</scope>
</reference>
<organism evidence="2 3">
    <name type="scientific">Candidatus Sungbacteria bacterium RIFCSPHIGHO2_02_FULL_51_29</name>
    <dbReference type="NCBI Taxonomy" id="1802273"/>
    <lineage>
        <taxon>Bacteria</taxon>
        <taxon>Candidatus Sungiibacteriota</taxon>
    </lineage>
</organism>
<sequence>MLWKTLEALWMSSGDATLIFVWDGILLVLWAFFAIGVAIVGVCMIGVLLPLIAVAGIGGTGPFGLLVAIAIVVLAGWLGYRKLQKMPW</sequence>
<keyword evidence="1" id="KW-0812">Transmembrane</keyword>
<proteinExistence type="predicted"/>
<gene>
    <name evidence="2" type="ORF">A3C16_03295</name>
</gene>
<feature type="transmembrane region" description="Helical" evidence="1">
    <location>
        <begin position="59"/>
        <end position="80"/>
    </location>
</feature>
<keyword evidence="1" id="KW-0472">Membrane</keyword>
<keyword evidence="1" id="KW-1133">Transmembrane helix</keyword>
<evidence type="ECO:0000256" key="1">
    <source>
        <dbReference type="SAM" id="Phobius"/>
    </source>
</evidence>
<feature type="transmembrane region" description="Helical" evidence="1">
    <location>
        <begin position="20"/>
        <end position="53"/>
    </location>
</feature>
<protein>
    <submittedName>
        <fullName evidence="2">Uncharacterized protein</fullName>
    </submittedName>
</protein>
<accession>A0A1G2KTZ4</accession>
<name>A0A1G2KTZ4_9BACT</name>
<comment type="caution">
    <text evidence="2">The sequence shown here is derived from an EMBL/GenBank/DDBJ whole genome shotgun (WGS) entry which is preliminary data.</text>
</comment>
<dbReference type="AlphaFoldDB" id="A0A1G2KTZ4"/>